<proteinExistence type="inferred from homology"/>
<dbReference type="PANTHER" id="PTHR43767">
    <property type="entry name" value="LONG-CHAIN-FATTY-ACID--COA LIGASE"/>
    <property type="match status" value="1"/>
</dbReference>
<dbReference type="InterPro" id="IPR050237">
    <property type="entry name" value="ATP-dep_AMP-bd_enzyme"/>
</dbReference>
<gene>
    <name evidence="5" type="ORF">FWJ25_14190</name>
</gene>
<dbReference type="InterPro" id="IPR045851">
    <property type="entry name" value="AMP-bd_C_sf"/>
</dbReference>
<dbReference type="InterPro" id="IPR042099">
    <property type="entry name" value="ANL_N_sf"/>
</dbReference>
<evidence type="ECO:0000256" key="1">
    <source>
        <dbReference type="ARBA" id="ARBA00006432"/>
    </source>
</evidence>
<comment type="similarity">
    <text evidence="1">Belongs to the ATP-dependent AMP-binding enzyme family.</text>
</comment>
<keyword evidence="2 5" id="KW-0436">Ligase</keyword>
<dbReference type="Pfam" id="PF13193">
    <property type="entry name" value="AMP-binding_C"/>
    <property type="match status" value="1"/>
</dbReference>
<evidence type="ECO:0000259" key="4">
    <source>
        <dbReference type="Pfam" id="PF13193"/>
    </source>
</evidence>
<comment type="caution">
    <text evidence="5">The sequence shown here is derived from an EMBL/GenBank/DDBJ whole genome shotgun (WGS) entry which is preliminary data.</text>
</comment>
<feature type="domain" description="AMP-binding enzyme C-terminal" evidence="4">
    <location>
        <begin position="424"/>
        <end position="499"/>
    </location>
</feature>
<dbReference type="InterPro" id="IPR025110">
    <property type="entry name" value="AMP-bd_C"/>
</dbReference>
<dbReference type="GO" id="GO:0016878">
    <property type="term" value="F:acid-thiol ligase activity"/>
    <property type="evidence" value="ECO:0007669"/>
    <property type="project" value="UniProtKB-ARBA"/>
</dbReference>
<dbReference type="InterPro" id="IPR020845">
    <property type="entry name" value="AMP-binding_CS"/>
</dbReference>
<dbReference type="SUPFAM" id="SSF56801">
    <property type="entry name" value="Acetyl-CoA synthetase-like"/>
    <property type="match status" value="1"/>
</dbReference>
<dbReference type="EMBL" id="VTUU01000007">
    <property type="protein sequence ID" value="KAA1172339.1"/>
    <property type="molecule type" value="Genomic_DNA"/>
</dbReference>
<evidence type="ECO:0000256" key="2">
    <source>
        <dbReference type="ARBA" id="ARBA00022598"/>
    </source>
</evidence>
<dbReference type="Proteomes" id="UP000323161">
    <property type="component" value="Unassembled WGS sequence"/>
</dbReference>
<evidence type="ECO:0000259" key="3">
    <source>
        <dbReference type="Pfam" id="PF00501"/>
    </source>
</evidence>
<dbReference type="RefSeq" id="WP_149600921.1">
    <property type="nucleotide sequence ID" value="NZ_VTUU01000007.1"/>
</dbReference>
<organism evidence="5 6">
    <name type="scientific">Marinobacter salinexigens</name>
    <dbReference type="NCBI Taxonomy" id="2919747"/>
    <lineage>
        <taxon>Bacteria</taxon>
        <taxon>Pseudomonadati</taxon>
        <taxon>Pseudomonadota</taxon>
        <taxon>Gammaproteobacteria</taxon>
        <taxon>Pseudomonadales</taxon>
        <taxon>Marinobacteraceae</taxon>
        <taxon>Marinobacter</taxon>
    </lineage>
</organism>
<accession>A0A5B0VE71</accession>
<evidence type="ECO:0000313" key="6">
    <source>
        <dbReference type="Proteomes" id="UP000323161"/>
    </source>
</evidence>
<dbReference type="PANTHER" id="PTHR43767:SF1">
    <property type="entry name" value="NONRIBOSOMAL PEPTIDE SYNTHASE PES1 (EUROFUNG)-RELATED"/>
    <property type="match status" value="1"/>
</dbReference>
<dbReference type="FunFam" id="3.30.300.30:FF:000008">
    <property type="entry name" value="2,3-dihydroxybenzoate-AMP ligase"/>
    <property type="match status" value="1"/>
</dbReference>
<dbReference type="Pfam" id="PF00501">
    <property type="entry name" value="AMP-binding"/>
    <property type="match status" value="1"/>
</dbReference>
<dbReference type="AlphaFoldDB" id="A0A5B0VE71"/>
<dbReference type="NCBIfam" id="NF004837">
    <property type="entry name" value="PRK06187.1"/>
    <property type="match status" value="1"/>
</dbReference>
<dbReference type="InterPro" id="IPR000873">
    <property type="entry name" value="AMP-dep_synth/lig_dom"/>
</dbReference>
<dbReference type="CDD" id="cd17631">
    <property type="entry name" value="FACL_FadD13-like"/>
    <property type="match status" value="1"/>
</dbReference>
<keyword evidence="6" id="KW-1185">Reference proteome</keyword>
<dbReference type="Gene3D" id="3.30.300.30">
    <property type="match status" value="1"/>
</dbReference>
<name>A0A5B0VE71_9GAMM</name>
<dbReference type="PROSITE" id="PS00455">
    <property type="entry name" value="AMP_BINDING"/>
    <property type="match status" value="1"/>
</dbReference>
<reference evidence="5 6" key="1">
    <citation type="submission" date="2019-08" db="EMBL/GenBank/DDBJ databases">
        <title>Marinobacter ZYF650 sp. nov., a marine bacterium isolated from seawater of the Mariana trench.</title>
        <authorList>
            <person name="Ahmad W."/>
        </authorList>
    </citation>
    <scope>NUCLEOTIDE SEQUENCE [LARGE SCALE GENOMIC DNA]</scope>
    <source>
        <strain evidence="5 6">ZYF650</strain>
    </source>
</reference>
<sequence>MNITQALHKALRECPDALAVVDGTSRQTWRELGKQVARLAGGLQGLGMQPGDRVGMLAANSHHYIEYLYAVIWGGGVVNPVNVRWSAKEIAYSLDDCETRILFIDDTFLHLLPGIRENSSALETVVFIGKEALPEGTISFNKLVSTAPEIADVRRHSEDLAAILYTGGTTGQPKGVMLSHTNCVMGAVGASLAAPRPPRQVGLHAAPLFHVAGMQSVFGMSMRLGTHIILRGFEPAKVLETIEQHRIAEIFLVPTMLRMLLDYPDFKTRDLSSLRSIRYGASPIDLTLLERAMKELPGAEFSQAYGMTELAATVTVLPPSYHSPENRESGKLKSAGIPTTVAEIRIVDPADKELPNNQVGEITVRGPMVMQGYWNKPGQTAEALRGGWMHTGDAGFMDNDGFLHVVDRIKDMIVSGGENVYSAEVENTILKLPQVELCAVFGIPDERWGERVHAAIKLRPGEDLTEEELVSHCKDYIAGYKCPRSIEFVDEMPMSGAGKLLKFKMREQYWQNETRRVS</sequence>
<feature type="domain" description="AMP-dependent synthetase/ligase" evidence="3">
    <location>
        <begin position="9"/>
        <end position="374"/>
    </location>
</feature>
<evidence type="ECO:0000313" key="5">
    <source>
        <dbReference type="EMBL" id="KAA1172339.1"/>
    </source>
</evidence>
<protein>
    <submittedName>
        <fullName evidence="5">Long-chain-fatty-acid--CoA ligase</fullName>
    </submittedName>
</protein>
<dbReference type="Gene3D" id="3.40.50.12780">
    <property type="entry name" value="N-terminal domain of ligase-like"/>
    <property type="match status" value="1"/>
</dbReference>